<feature type="region of interest" description="Disordered" evidence="2">
    <location>
        <begin position="74"/>
        <end position="155"/>
    </location>
</feature>
<evidence type="ECO:0000259" key="4">
    <source>
        <dbReference type="Pfam" id="PF18708"/>
    </source>
</evidence>
<comment type="similarity">
    <text evidence="1">Belongs to the MapZ family.</text>
</comment>
<reference evidence="5 6" key="1">
    <citation type="submission" date="2019-06" db="EMBL/GenBank/DDBJ databases">
        <title>The organization of the Streptococcus sanguinis genomes.</title>
        <authorList>
            <person name="Wang H.Y."/>
            <person name="Chen Y.Y.M."/>
            <person name="Wu C.H."/>
        </authorList>
    </citation>
    <scope>NUCLEOTIDE SEQUENCE [LARGE SCALE GENOMIC DNA]</scope>
    <source>
        <strain evidence="5 6">CGMH058</strain>
    </source>
</reference>
<keyword evidence="1" id="KW-0131">Cell cycle</keyword>
<dbReference type="Proteomes" id="UP000509535">
    <property type="component" value="Chromosome"/>
</dbReference>
<feature type="compositionally biased region" description="Low complexity" evidence="2">
    <location>
        <begin position="106"/>
        <end position="116"/>
    </location>
</feature>
<comment type="subunit">
    <text evidence="1">Interacts with FtsZ.</text>
</comment>
<comment type="subcellular location">
    <subcellularLocation>
        <location evidence="1">Cell membrane</location>
        <topology evidence="1">Single-pass membrane protein</topology>
    </subcellularLocation>
    <text evidence="1">In newborn cells, forms a ring positioned at mid-cell. Soon after cell division starts and the cells begin elongating, the ring splits into two rings that, as elongation proceeds, move along and mark the future division sites.</text>
</comment>
<dbReference type="Pfam" id="PF18041">
    <property type="entry name" value="MapZ_EC1"/>
    <property type="match status" value="1"/>
</dbReference>
<feature type="compositionally biased region" description="Low complexity" evidence="2">
    <location>
        <begin position="205"/>
        <end position="224"/>
    </location>
</feature>
<keyword evidence="1" id="KW-1003">Cell membrane</keyword>
<dbReference type="AlphaFoldDB" id="A0A7H8UYS3"/>
<feature type="region of interest" description="Disordered" evidence="2">
    <location>
        <begin position="340"/>
        <end position="372"/>
    </location>
</feature>
<sequence length="485" mass="52433">MTKEENYSPEEEKKESVLDFEEAKEMTVGQATRKKEELEAGVNESDNVLDKYIKQHRQEIEAGKFETQKIRKLQEQETAQAEQASSDLTDFIKERRQEVESEQEIPTAQSTATETASEPEEAPNPLGSRSQRSEQADSIPAAPVQKTSYGPIPEPLDEKELEVAKTPFYKKKAFLYPVLGLLGIAVAGTGIYFALGHNWGHKTVTSSSSSTSQSSKKSSSSSSSDNTAKDLKSFNDEYAAFFTDSNQTAVKNSKFGDLEKLKTLLEKLKGSKDYDAAKSKYDSLVKQISAIQSVNSQFDGGAITDGVLNKEAKANTNATFSDVSSGNAKLDEVLKAAIAQGRGQQVPTPAPATDQGGTGAGTNGGSSASASGSGASNSYSGYGLPSNGVNLQRDLSRVPYNQAAIDDVNNPAWTFNPGVLEKILQTSRERGYISGDNYILERVNIIKGNGYYNLFKPDGTYLFSINCKTGYFVGNGPGYADSLDF</sequence>
<keyword evidence="1" id="KW-0472">Membrane</keyword>
<organism evidence="5 6">
    <name type="scientific">Streptococcus sanguinis</name>
    <dbReference type="NCBI Taxonomy" id="1305"/>
    <lineage>
        <taxon>Bacteria</taxon>
        <taxon>Bacillati</taxon>
        <taxon>Bacillota</taxon>
        <taxon>Bacilli</taxon>
        <taxon>Lactobacillales</taxon>
        <taxon>Streptococcaceae</taxon>
        <taxon>Streptococcus</taxon>
    </lineage>
</organism>
<evidence type="ECO:0000313" key="5">
    <source>
        <dbReference type="EMBL" id="QLB49546.1"/>
    </source>
</evidence>
<feature type="region of interest" description="Disordered" evidence="2">
    <location>
        <begin position="204"/>
        <end position="228"/>
    </location>
</feature>
<dbReference type="RefSeq" id="WP_176798466.1">
    <property type="nucleotide sequence ID" value="NZ_CP040798.1"/>
</dbReference>
<feature type="region of interest" description="Disordered" evidence="2">
    <location>
        <begin position="1"/>
        <end position="48"/>
    </location>
</feature>
<keyword evidence="1" id="KW-0132">Cell division</keyword>
<name>A0A7H8UYS3_STRSA</name>
<dbReference type="EMBL" id="CP040798">
    <property type="protein sequence ID" value="QLB49546.1"/>
    <property type="molecule type" value="Genomic_DNA"/>
</dbReference>
<keyword evidence="1" id="KW-1133">Transmembrane helix</keyword>
<dbReference type="Pfam" id="PF18708">
    <property type="entry name" value="MapZ_C2"/>
    <property type="match status" value="1"/>
</dbReference>
<dbReference type="GO" id="GO:0051301">
    <property type="term" value="P:cell division"/>
    <property type="evidence" value="ECO:0007669"/>
    <property type="project" value="UniProtKB-UniRule"/>
</dbReference>
<protein>
    <recommendedName>
        <fullName evidence="1">Mid-cell-anchored protein Z</fullName>
    </recommendedName>
</protein>
<dbReference type="HAMAP" id="MF_01941">
    <property type="entry name" value="MapZ"/>
    <property type="match status" value="1"/>
</dbReference>
<evidence type="ECO:0000259" key="3">
    <source>
        <dbReference type="Pfam" id="PF18041"/>
    </source>
</evidence>
<evidence type="ECO:0000313" key="6">
    <source>
        <dbReference type="Proteomes" id="UP000509535"/>
    </source>
</evidence>
<evidence type="ECO:0000256" key="2">
    <source>
        <dbReference type="SAM" id="MobiDB-lite"/>
    </source>
</evidence>
<keyword evidence="1" id="KW-0812">Transmembrane</keyword>
<dbReference type="InterPro" id="IPR041295">
    <property type="entry name" value="MapZ_EC1"/>
</dbReference>
<dbReference type="InterPro" id="IPR030858">
    <property type="entry name" value="MapZ"/>
</dbReference>
<accession>A0A7H8UYS3</accession>
<gene>
    <name evidence="1" type="primary">mapZ</name>
    <name evidence="5" type="ORF">FDP16_02675</name>
</gene>
<feature type="compositionally biased region" description="Basic and acidic residues" evidence="2">
    <location>
        <begin position="1"/>
        <end position="25"/>
    </location>
</feature>
<proteinExistence type="inferred from homology"/>
<comment type="function">
    <text evidence="1">Early cell division protein that marks the future cell division site and supports proper FtsZ ring positioning.</text>
</comment>
<dbReference type="InterPro" id="IPR040532">
    <property type="entry name" value="MapZ_C2"/>
</dbReference>
<feature type="compositionally biased region" description="Basic and acidic residues" evidence="2">
    <location>
        <begin position="90"/>
        <end position="99"/>
    </location>
</feature>
<dbReference type="GO" id="GO:0005886">
    <property type="term" value="C:plasma membrane"/>
    <property type="evidence" value="ECO:0007669"/>
    <property type="project" value="UniProtKB-SubCell"/>
</dbReference>
<feature type="domain" description="MapZ extracellular C-terminal" evidence="4">
    <location>
        <begin position="397"/>
        <end position="475"/>
    </location>
</feature>
<feature type="domain" description="MapZ extracellular" evidence="3">
    <location>
        <begin position="215"/>
        <end position="340"/>
    </location>
</feature>
<evidence type="ECO:0000256" key="1">
    <source>
        <dbReference type="HAMAP-Rule" id="MF_01941"/>
    </source>
</evidence>
<feature type="transmembrane region" description="Helical" evidence="1">
    <location>
        <begin position="174"/>
        <end position="195"/>
    </location>
</feature>